<dbReference type="KEGG" id="amt:Amet_3498"/>
<name>A6TTV8_ALKMQ</name>
<keyword evidence="2" id="KW-1185">Reference proteome</keyword>
<sequence length="208" mass="24179">MHLIDVVADTSMESILSFIENEIAAYQTKYIILSFQENVKDTERKKIVEMIKNHFDIFIVLRSDIPKDQQRIEEYFSYGVHGIYFDTIPNKYAKEDIEIMTFATELFPRGWVFANTRNIESMIEVLLALRIIPVLLESDTALVKFIKSHTGFSKISQKLIKSVPLLDEKQDCYSLTDKIKIKMLLESLNLRQKLMIKNIDESFNSSGL</sequence>
<dbReference type="RefSeq" id="WP_012064589.1">
    <property type="nucleotide sequence ID" value="NC_009633.1"/>
</dbReference>
<dbReference type="HOGENOM" id="CLU_1324899_0_0_9"/>
<accession>A6TTV8</accession>
<dbReference type="AlphaFoldDB" id="A6TTV8"/>
<organism evidence="1 2">
    <name type="scientific">Alkaliphilus metalliredigens (strain QYMF)</name>
    <dbReference type="NCBI Taxonomy" id="293826"/>
    <lineage>
        <taxon>Bacteria</taxon>
        <taxon>Bacillati</taxon>
        <taxon>Bacillota</taxon>
        <taxon>Clostridia</taxon>
        <taxon>Peptostreptococcales</taxon>
        <taxon>Natronincolaceae</taxon>
        <taxon>Alkaliphilus</taxon>
    </lineage>
</organism>
<evidence type="ECO:0000313" key="2">
    <source>
        <dbReference type="Proteomes" id="UP000001572"/>
    </source>
</evidence>
<protein>
    <recommendedName>
        <fullName evidence="3">GP-PDE domain-containing protein</fullName>
    </recommendedName>
</protein>
<proteinExistence type="predicted"/>
<dbReference type="Proteomes" id="UP000001572">
    <property type="component" value="Chromosome"/>
</dbReference>
<evidence type="ECO:0008006" key="3">
    <source>
        <dbReference type="Google" id="ProtNLM"/>
    </source>
</evidence>
<reference evidence="2" key="1">
    <citation type="journal article" date="2016" name="Genome Announc.">
        <title>Complete genome sequence of Alkaliphilus metalliredigens strain QYMF, an alkaliphilic and metal-reducing bacterium isolated from borax-contaminated leachate ponds.</title>
        <authorList>
            <person name="Hwang C."/>
            <person name="Copeland A."/>
            <person name="Lucas S."/>
            <person name="Lapidus A."/>
            <person name="Barry K."/>
            <person name="Detter J.C."/>
            <person name="Glavina Del Rio T."/>
            <person name="Hammon N."/>
            <person name="Israni S."/>
            <person name="Dalin E."/>
            <person name="Tice H."/>
            <person name="Pitluck S."/>
            <person name="Chertkov O."/>
            <person name="Brettin T."/>
            <person name="Bruce D."/>
            <person name="Han C."/>
            <person name="Schmutz J."/>
            <person name="Larimer F."/>
            <person name="Land M.L."/>
            <person name="Hauser L."/>
            <person name="Kyrpides N."/>
            <person name="Mikhailova N."/>
            <person name="Ye Q."/>
            <person name="Zhou J."/>
            <person name="Richardson P."/>
            <person name="Fields M.W."/>
        </authorList>
    </citation>
    <scope>NUCLEOTIDE SEQUENCE [LARGE SCALE GENOMIC DNA]</scope>
    <source>
        <strain evidence="2">QYMF</strain>
    </source>
</reference>
<dbReference type="STRING" id="293826.Amet_3498"/>
<dbReference type="OrthoDB" id="1952896at2"/>
<gene>
    <name evidence="1" type="ordered locus">Amet_3498</name>
</gene>
<evidence type="ECO:0000313" key="1">
    <source>
        <dbReference type="EMBL" id="ABR49626.1"/>
    </source>
</evidence>
<dbReference type="eggNOG" id="ENOG5033AEZ">
    <property type="taxonomic scope" value="Bacteria"/>
</dbReference>
<dbReference type="EMBL" id="CP000724">
    <property type="protein sequence ID" value="ABR49626.1"/>
    <property type="molecule type" value="Genomic_DNA"/>
</dbReference>